<dbReference type="EMBL" id="JACEIK010001262">
    <property type="protein sequence ID" value="MCD7467731.1"/>
    <property type="molecule type" value="Genomic_DNA"/>
</dbReference>
<sequence>MPTRETLMNRRQKPENCTSDYHRRSSRRVSGPHRQPLIMSTSRRNSKGIALMTNAITQNLPDDVAQRSMHISFGLARMEEYYVSFKEKSSIYTETQFEVDSFKNDFLYIYYQIDMRDWGPFTILVDPYFPELVWEFYASYRARLSILRHKGRVDTMPYLPSMLVHGQEVDITPEAINSLYWAEPIQPNSVFRRKVEDKENLFQ</sequence>
<organism evidence="2 3">
    <name type="scientific">Datura stramonium</name>
    <name type="common">Jimsonweed</name>
    <name type="synonym">Common thornapple</name>
    <dbReference type="NCBI Taxonomy" id="4076"/>
    <lineage>
        <taxon>Eukaryota</taxon>
        <taxon>Viridiplantae</taxon>
        <taxon>Streptophyta</taxon>
        <taxon>Embryophyta</taxon>
        <taxon>Tracheophyta</taxon>
        <taxon>Spermatophyta</taxon>
        <taxon>Magnoliopsida</taxon>
        <taxon>eudicotyledons</taxon>
        <taxon>Gunneridae</taxon>
        <taxon>Pentapetalae</taxon>
        <taxon>asterids</taxon>
        <taxon>lamiids</taxon>
        <taxon>Solanales</taxon>
        <taxon>Solanaceae</taxon>
        <taxon>Solanoideae</taxon>
        <taxon>Datureae</taxon>
        <taxon>Datura</taxon>
    </lineage>
</organism>
<dbReference type="Proteomes" id="UP000823775">
    <property type="component" value="Unassembled WGS sequence"/>
</dbReference>
<evidence type="ECO:0000313" key="3">
    <source>
        <dbReference type="Proteomes" id="UP000823775"/>
    </source>
</evidence>
<protein>
    <submittedName>
        <fullName evidence="2">Uncharacterized protein</fullName>
    </submittedName>
</protein>
<name>A0ABS8TA59_DATST</name>
<reference evidence="2 3" key="1">
    <citation type="journal article" date="2021" name="BMC Genomics">
        <title>Datura genome reveals duplications of psychoactive alkaloid biosynthetic genes and high mutation rate following tissue culture.</title>
        <authorList>
            <person name="Rajewski A."/>
            <person name="Carter-House D."/>
            <person name="Stajich J."/>
            <person name="Litt A."/>
        </authorList>
    </citation>
    <scope>NUCLEOTIDE SEQUENCE [LARGE SCALE GENOMIC DNA]</scope>
    <source>
        <strain evidence="2">AR-01</strain>
    </source>
</reference>
<feature type="region of interest" description="Disordered" evidence="1">
    <location>
        <begin position="1"/>
        <end position="34"/>
    </location>
</feature>
<evidence type="ECO:0000256" key="1">
    <source>
        <dbReference type="SAM" id="MobiDB-lite"/>
    </source>
</evidence>
<accession>A0ABS8TA59</accession>
<comment type="caution">
    <text evidence="2">The sequence shown here is derived from an EMBL/GenBank/DDBJ whole genome shotgun (WGS) entry which is preliminary data.</text>
</comment>
<keyword evidence="3" id="KW-1185">Reference proteome</keyword>
<proteinExistence type="predicted"/>
<gene>
    <name evidence="2" type="ORF">HAX54_005343</name>
</gene>
<evidence type="ECO:0000313" key="2">
    <source>
        <dbReference type="EMBL" id="MCD7467731.1"/>
    </source>
</evidence>